<dbReference type="PANTHER" id="PTHR43289">
    <property type="entry name" value="MITOGEN-ACTIVATED PROTEIN KINASE KINASE KINASE 20-RELATED"/>
    <property type="match status" value="1"/>
</dbReference>
<feature type="compositionally biased region" description="Basic residues" evidence="8">
    <location>
        <begin position="470"/>
        <end position="480"/>
    </location>
</feature>
<name>A0A1H7XM00_STIAU</name>
<evidence type="ECO:0000256" key="7">
    <source>
        <dbReference type="PROSITE-ProRule" id="PRU10141"/>
    </source>
</evidence>
<gene>
    <name evidence="10" type="ORF">SAMN05444354_11579</name>
</gene>
<dbReference type="Pfam" id="PF00069">
    <property type="entry name" value="Pkinase"/>
    <property type="match status" value="1"/>
</dbReference>
<keyword evidence="4 7" id="KW-0547">Nucleotide-binding</keyword>
<evidence type="ECO:0000313" key="10">
    <source>
        <dbReference type="EMBL" id="SEM34800.1"/>
    </source>
</evidence>
<dbReference type="FunFam" id="1.10.510.10:FF:000021">
    <property type="entry name" value="Serine/threonine protein kinase"/>
    <property type="match status" value="1"/>
</dbReference>
<dbReference type="AlphaFoldDB" id="A0A1H7XM00"/>
<dbReference type="PANTHER" id="PTHR43289:SF6">
    <property type="entry name" value="SERINE_THREONINE-PROTEIN KINASE NEKL-3"/>
    <property type="match status" value="1"/>
</dbReference>
<dbReference type="GO" id="GO:0004674">
    <property type="term" value="F:protein serine/threonine kinase activity"/>
    <property type="evidence" value="ECO:0007669"/>
    <property type="project" value="UniProtKB-KW"/>
</dbReference>
<sequence length="749" mass="80033">METAASQDTMRCPSCRKQLPKGTVFCPWDGSALESTRATAPRVDPLIDAQVGDYVVQERIGAGGMGIVYRAIQPLIGKQVAIKVLKAEFSGAQELVQRLLVEARVVNAIQHRGIIDIFGFGQLPDGRPYVVMELLQGISLDQLIKWRGRVGGPETVAILDEILSALGAAHRAGVIHRDLKPGNVFLVDGADGTRAAKILDFGIAKVTASQGGGPMTMQGMLLGTPEYMAPEQIRGTKVEATADLYAVGVMAFQMLTGKRPFAGEQLSVLFAQVEEAPVSPSSLVPEISPELERIVLRLLAKNPAQRFQTAEAVRHELQSVQEEPARRRPAMKVGPEHSKTIPPVPSPPTGATTVRLGGVVRAKPPKPSRSRWLAGGGAIALSGIAAVGLLTVWKKDAPPREQVPVTAEQPKSDVPPEVSAQALPEAPPGPEAVAEQGSEEEKPQEAVPQEMELLEMELQEVGLDSASATHRPKRKGKPLTRKVSQSEPLTAPAPPPMAVSMASNAQPAVREAPVIVPQVAEAKPPVPVVPPAQRTPVEAVGQVASPSPRDGLAACRPSRFDRRTQQTEILLSRLDCLEARAHADAAGKKASSVFLGEIGRLRQAAKAVRTASERMTVTQSVDALRTRYDQQHGVLVLPAMASAPVSPPTAAGMPPASKPAPSEEAVVTTVETSSQPGHSRSRIDRNGLLLRISQNEARLSETQGLGREDEALGALTKLDKLVRKAETASERMAVAIQLDEWEKKFLPKR</sequence>
<dbReference type="SMART" id="SM00220">
    <property type="entry name" value="S_TKc"/>
    <property type="match status" value="1"/>
</dbReference>
<dbReference type="Gene3D" id="1.10.510.10">
    <property type="entry name" value="Transferase(Phosphotransferase) domain 1"/>
    <property type="match status" value="1"/>
</dbReference>
<dbReference type="Proteomes" id="UP000182719">
    <property type="component" value="Unassembled WGS sequence"/>
</dbReference>
<evidence type="ECO:0000256" key="8">
    <source>
        <dbReference type="SAM" id="MobiDB-lite"/>
    </source>
</evidence>
<keyword evidence="3" id="KW-0808">Transferase</keyword>
<keyword evidence="5 10" id="KW-0418">Kinase</keyword>
<dbReference type="PROSITE" id="PS00107">
    <property type="entry name" value="PROTEIN_KINASE_ATP"/>
    <property type="match status" value="1"/>
</dbReference>
<organism evidence="10 11">
    <name type="scientific">Stigmatella aurantiaca</name>
    <dbReference type="NCBI Taxonomy" id="41"/>
    <lineage>
        <taxon>Bacteria</taxon>
        <taxon>Pseudomonadati</taxon>
        <taxon>Myxococcota</taxon>
        <taxon>Myxococcia</taxon>
        <taxon>Myxococcales</taxon>
        <taxon>Cystobacterineae</taxon>
        <taxon>Archangiaceae</taxon>
        <taxon>Stigmatella</taxon>
    </lineage>
</organism>
<evidence type="ECO:0000256" key="6">
    <source>
        <dbReference type="ARBA" id="ARBA00022840"/>
    </source>
</evidence>
<dbReference type="InterPro" id="IPR011009">
    <property type="entry name" value="Kinase-like_dom_sf"/>
</dbReference>
<reference evidence="11" key="1">
    <citation type="submission" date="2016-10" db="EMBL/GenBank/DDBJ databases">
        <authorList>
            <person name="Varghese N."/>
            <person name="Submissions S."/>
        </authorList>
    </citation>
    <scope>NUCLEOTIDE SEQUENCE [LARGE SCALE GENOMIC DNA]</scope>
    <source>
        <strain evidence="11">DSM 17044</strain>
    </source>
</reference>
<evidence type="ECO:0000256" key="1">
    <source>
        <dbReference type="ARBA" id="ARBA00012513"/>
    </source>
</evidence>
<feature type="region of interest" description="Disordered" evidence="8">
    <location>
        <begin position="400"/>
        <end position="447"/>
    </location>
</feature>
<evidence type="ECO:0000313" key="11">
    <source>
        <dbReference type="Proteomes" id="UP000182719"/>
    </source>
</evidence>
<dbReference type="PROSITE" id="PS00108">
    <property type="entry name" value="PROTEIN_KINASE_ST"/>
    <property type="match status" value="1"/>
</dbReference>
<keyword evidence="11" id="KW-1185">Reference proteome</keyword>
<dbReference type="InterPro" id="IPR017441">
    <property type="entry name" value="Protein_kinase_ATP_BS"/>
</dbReference>
<keyword evidence="6 7" id="KW-0067">ATP-binding</keyword>
<dbReference type="EMBL" id="FOAP01000015">
    <property type="protein sequence ID" value="SEM34800.1"/>
    <property type="molecule type" value="Genomic_DNA"/>
</dbReference>
<evidence type="ECO:0000256" key="2">
    <source>
        <dbReference type="ARBA" id="ARBA00022527"/>
    </source>
</evidence>
<dbReference type="PROSITE" id="PS50011">
    <property type="entry name" value="PROTEIN_KINASE_DOM"/>
    <property type="match status" value="1"/>
</dbReference>
<dbReference type="CDD" id="cd14014">
    <property type="entry name" value="STKc_PknB_like"/>
    <property type="match status" value="1"/>
</dbReference>
<feature type="region of interest" description="Disordered" evidence="8">
    <location>
        <begin position="317"/>
        <end position="351"/>
    </location>
</feature>
<protein>
    <recommendedName>
        <fullName evidence="1">non-specific serine/threonine protein kinase</fullName>
        <ecNumber evidence="1">2.7.11.1</ecNumber>
    </recommendedName>
</protein>
<evidence type="ECO:0000259" key="9">
    <source>
        <dbReference type="PROSITE" id="PS50011"/>
    </source>
</evidence>
<dbReference type="GO" id="GO:0005524">
    <property type="term" value="F:ATP binding"/>
    <property type="evidence" value="ECO:0007669"/>
    <property type="project" value="UniProtKB-UniRule"/>
</dbReference>
<feature type="region of interest" description="Disordered" evidence="8">
    <location>
        <begin position="463"/>
        <end position="504"/>
    </location>
</feature>
<dbReference type="InterPro" id="IPR000719">
    <property type="entry name" value="Prot_kinase_dom"/>
</dbReference>
<accession>A0A1H7XM00</accession>
<feature type="binding site" evidence="7">
    <location>
        <position position="83"/>
    </location>
    <ligand>
        <name>ATP</name>
        <dbReference type="ChEBI" id="CHEBI:30616"/>
    </ligand>
</feature>
<dbReference type="Gene3D" id="3.30.200.20">
    <property type="entry name" value="Phosphorylase Kinase, domain 1"/>
    <property type="match status" value="1"/>
</dbReference>
<proteinExistence type="predicted"/>
<dbReference type="InterPro" id="IPR008271">
    <property type="entry name" value="Ser/Thr_kinase_AS"/>
</dbReference>
<dbReference type="EC" id="2.7.11.1" evidence="1"/>
<evidence type="ECO:0000256" key="4">
    <source>
        <dbReference type="ARBA" id="ARBA00022741"/>
    </source>
</evidence>
<feature type="domain" description="Protein kinase" evidence="9">
    <location>
        <begin position="54"/>
        <end position="318"/>
    </location>
</feature>
<evidence type="ECO:0000256" key="3">
    <source>
        <dbReference type="ARBA" id="ARBA00022679"/>
    </source>
</evidence>
<evidence type="ECO:0000256" key="5">
    <source>
        <dbReference type="ARBA" id="ARBA00022777"/>
    </source>
</evidence>
<keyword evidence="2 10" id="KW-0723">Serine/threonine-protein kinase</keyword>
<dbReference type="SUPFAM" id="SSF56112">
    <property type="entry name" value="Protein kinase-like (PK-like)"/>
    <property type="match status" value="1"/>
</dbReference>